<feature type="signal peptide" evidence="2">
    <location>
        <begin position="1"/>
        <end position="21"/>
    </location>
</feature>
<keyword evidence="2" id="KW-0732">Signal</keyword>
<protein>
    <recommendedName>
        <fullName evidence="5">Tetraspanin family protein</fullName>
    </recommendedName>
</protein>
<gene>
    <name evidence="3" type="ORF">TRFO_07260</name>
</gene>
<keyword evidence="1" id="KW-0472">Membrane</keyword>
<organism evidence="3 4">
    <name type="scientific">Tritrichomonas foetus</name>
    <dbReference type="NCBI Taxonomy" id="1144522"/>
    <lineage>
        <taxon>Eukaryota</taxon>
        <taxon>Metamonada</taxon>
        <taxon>Parabasalia</taxon>
        <taxon>Tritrichomonadida</taxon>
        <taxon>Tritrichomonadidae</taxon>
        <taxon>Tritrichomonas</taxon>
    </lineage>
</organism>
<feature type="transmembrane region" description="Helical" evidence="1">
    <location>
        <begin position="71"/>
        <end position="90"/>
    </location>
</feature>
<accession>A0A1J4JSG7</accession>
<sequence length="204" mass="23571">MFYLSIAAIAFLLAFITQIAASSMAIHWAVDTFIIFPHAFPFEIAFGLSIPISFASVVVFALLLIDSKSDLYLYLLASLVFTNSILLIGISSPPSLTSWIRTWDQQWTNTSHSMSFQLEKSCCGWNDFQDRSILECPFLSRSGCRPVVEDWINWRFQQIFQIELLIGSISLYSMFSFFWARYHHHIETIWAEIELPLLQSNMYQ</sequence>
<evidence type="ECO:0008006" key="5">
    <source>
        <dbReference type="Google" id="ProtNLM"/>
    </source>
</evidence>
<evidence type="ECO:0000256" key="2">
    <source>
        <dbReference type="SAM" id="SignalP"/>
    </source>
</evidence>
<evidence type="ECO:0000313" key="3">
    <source>
        <dbReference type="EMBL" id="OHT02079.1"/>
    </source>
</evidence>
<dbReference type="AlphaFoldDB" id="A0A1J4JSG7"/>
<proteinExistence type="predicted"/>
<feature type="chain" id="PRO_5012407729" description="Tetraspanin family protein" evidence="2">
    <location>
        <begin position="22"/>
        <end position="204"/>
    </location>
</feature>
<keyword evidence="4" id="KW-1185">Reference proteome</keyword>
<name>A0A1J4JSG7_9EUKA</name>
<dbReference type="RefSeq" id="XP_068355215.1">
    <property type="nucleotide sequence ID" value="XM_068493569.1"/>
</dbReference>
<comment type="caution">
    <text evidence="3">The sequence shown here is derived from an EMBL/GenBank/DDBJ whole genome shotgun (WGS) entry which is preliminary data.</text>
</comment>
<keyword evidence="1" id="KW-1133">Transmembrane helix</keyword>
<dbReference type="GeneID" id="94828273"/>
<evidence type="ECO:0000256" key="1">
    <source>
        <dbReference type="SAM" id="Phobius"/>
    </source>
</evidence>
<feature type="transmembrane region" description="Helical" evidence="1">
    <location>
        <begin position="45"/>
        <end position="64"/>
    </location>
</feature>
<evidence type="ECO:0000313" key="4">
    <source>
        <dbReference type="Proteomes" id="UP000179807"/>
    </source>
</evidence>
<keyword evidence="1" id="KW-0812">Transmembrane</keyword>
<reference evidence="3" key="1">
    <citation type="submission" date="2016-10" db="EMBL/GenBank/DDBJ databases">
        <authorList>
            <person name="Benchimol M."/>
            <person name="Almeida L.G."/>
            <person name="Vasconcelos A.T."/>
            <person name="Perreira-Neves A."/>
            <person name="Rosa I.A."/>
            <person name="Tasca T."/>
            <person name="Bogo M.R."/>
            <person name="de Souza W."/>
        </authorList>
    </citation>
    <scope>NUCLEOTIDE SEQUENCE [LARGE SCALE GENOMIC DNA]</scope>
    <source>
        <strain evidence="3">K</strain>
    </source>
</reference>
<dbReference type="Proteomes" id="UP000179807">
    <property type="component" value="Unassembled WGS sequence"/>
</dbReference>
<dbReference type="OrthoDB" id="10520736at2759"/>
<dbReference type="VEuPathDB" id="TrichDB:TRFO_07260"/>
<feature type="transmembrane region" description="Helical" evidence="1">
    <location>
        <begin position="159"/>
        <end position="180"/>
    </location>
</feature>
<dbReference type="EMBL" id="MLAK01000882">
    <property type="protein sequence ID" value="OHT02079.1"/>
    <property type="molecule type" value="Genomic_DNA"/>
</dbReference>